<evidence type="ECO:0000313" key="9">
    <source>
        <dbReference type="Proteomes" id="UP001500383"/>
    </source>
</evidence>
<sequence length="323" mass="32372">MIVTLTMNPSVDRSASLAAPLTLGGVNRIAESHDSPGGKGVNVARVLAAGGIEATAVFPAPRHDPFVTMCAESGVPATVVPAEGPVRVNLTLADPDGTTTKINAPGPVATAEMLDRVRADVAGLAGRATWVVLSGSLPRGVPAGFYADLVTELRGAGARLAVDTSDAPLAALAARFPSAAPDLVKPNGEELGQLAGVDGVELERRAADGDLAPVVETARTLRATGVGAVLVTLGGAGAVLVGGGDDDDEAWFATTPPVRVRSTVGAGDSALAGYLLADARGAPPEERLAWAVCHGSVAASLAGTGLPLGLDPDSIRATVRRLD</sequence>
<gene>
    <name evidence="8" type="ORF">GCM10009831_23140</name>
</gene>
<evidence type="ECO:0000259" key="7">
    <source>
        <dbReference type="Pfam" id="PF00294"/>
    </source>
</evidence>
<dbReference type="PANTHER" id="PTHR46566:SF5">
    <property type="entry name" value="1-PHOSPHOFRUCTOKINASE"/>
    <property type="match status" value="1"/>
</dbReference>
<dbReference type="PANTHER" id="PTHR46566">
    <property type="entry name" value="1-PHOSPHOFRUCTOKINASE-RELATED"/>
    <property type="match status" value="1"/>
</dbReference>
<dbReference type="Gene3D" id="3.40.1190.20">
    <property type="match status" value="1"/>
</dbReference>
<evidence type="ECO:0000256" key="3">
    <source>
        <dbReference type="ARBA" id="ARBA00022741"/>
    </source>
</evidence>
<comment type="caution">
    <text evidence="8">The sequence shown here is derived from an EMBL/GenBank/DDBJ whole genome shotgun (WGS) entry which is preliminary data.</text>
</comment>
<dbReference type="PIRSF" id="PIRSF000535">
    <property type="entry name" value="1PFK/6PFK/LacC"/>
    <property type="match status" value="1"/>
</dbReference>
<proteinExistence type="inferred from homology"/>
<keyword evidence="3" id="KW-0547">Nucleotide-binding</keyword>
<dbReference type="CDD" id="cd01164">
    <property type="entry name" value="FruK_PfkB_like"/>
    <property type="match status" value="1"/>
</dbReference>
<keyword evidence="2 6" id="KW-0808">Transferase</keyword>
<evidence type="ECO:0000256" key="5">
    <source>
        <dbReference type="ARBA" id="ARBA00022840"/>
    </source>
</evidence>
<dbReference type="InterPro" id="IPR002173">
    <property type="entry name" value="Carboh/pur_kinase_PfkB_CS"/>
</dbReference>
<dbReference type="GO" id="GO:0016301">
    <property type="term" value="F:kinase activity"/>
    <property type="evidence" value="ECO:0007669"/>
    <property type="project" value="UniProtKB-KW"/>
</dbReference>
<dbReference type="SUPFAM" id="SSF53613">
    <property type="entry name" value="Ribokinase-like"/>
    <property type="match status" value="1"/>
</dbReference>
<keyword evidence="5" id="KW-0067">ATP-binding</keyword>
<dbReference type="PROSITE" id="PS00584">
    <property type="entry name" value="PFKB_KINASES_2"/>
    <property type="match status" value="1"/>
</dbReference>
<evidence type="ECO:0000256" key="4">
    <source>
        <dbReference type="ARBA" id="ARBA00022777"/>
    </source>
</evidence>
<dbReference type="EMBL" id="BAAAQG010000010">
    <property type="protein sequence ID" value="GAA1712826.1"/>
    <property type="molecule type" value="Genomic_DNA"/>
</dbReference>
<dbReference type="RefSeq" id="WP_344392403.1">
    <property type="nucleotide sequence ID" value="NZ_BAAAQG010000010.1"/>
</dbReference>
<dbReference type="NCBIfam" id="TIGR03168">
    <property type="entry name" value="1-PFK"/>
    <property type="match status" value="1"/>
</dbReference>
<evidence type="ECO:0000313" key="8">
    <source>
        <dbReference type="EMBL" id="GAA1712826.1"/>
    </source>
</evidence>
<name>A0ABN2IVW3_9ACTN</name>
<protein>
    <submittedName>
        <fullName evidence="8">Hexose kinase</fullName>
    </submittedName>
</protein>
<dbReference type="InterPro" id="IPR029056">
    <property type="entry name" value="Ribokinase-like"/>
</dbReference>
<keyword evidence="4 8" id="KW-0418">Kinase</keyword>
<dbReference type="InterPro" id="IPR017583">
    <property type="entry name" value="Tagatose/fructose_Pkinase"/>
</dbReference>
<evidence type="ECO:0000256" key="1">
    <source>
        <dbReference type="ARBA" id="ARBA00010688"/>
    </source>
</evidence>
<organism evidence="8 9">
    <name type="scientific">Dietzia cercidiphylli</name>
    <dbReference type="NCBI Taxonomy" id="498199"/>
    <lineage>
        <taxon>Bacteria</taxon>
        <taxon>Bacillati</taxon>
        <taxon>Actinomycetota</taxon>
        <taxon>Actinomycetes</taxon>
        <taxon>Mycobacteriales</taxon>
        <taxon>Dietziaceae</taxon>
        <taxon>Dietzia</taxon>
    </lineage>
</organism>
<dbReference type="Proteomes" id="UP001500383">
    <property type="component" value="Unassembled WGS sequence"/>
</dbReference>
<evidence type="ECO:0000256" key="6">
    <source>
        <dbReference type="PIRNR" id="PIRNR000535"/>
    </source>
</evidence>
<dbReference type="Pfam" id="PF00294">
    <property type="entry name" value="PfkB"/>
    <property type="match status" value="1"/>
</dbReference>
<evidence type="ECO:0000256" key="2">
    <source>
        <dbReference type="ARBA" id="ARBA00022679"/>
    </source>
</evidence>
<accession>A0ABN2IVW3</accession>
<feature type="domain" description="Carbohydrate kinase PfkB" evidence="7">
    <location>
        <begin position="24"/>
        <end position="307"/>
    </location>
</feature>
<dbReference type="InterPro" id="IPR011611">
    <property type="entry name" value="PfkB_dom"/>
</dbReference>
<comment type="similarity">
    <text evidence="1">Belongs to the carbohydrate kinase PfkB family.</text>
</comment>
<reference evidence="8 9" key="1">
    <citation type="journal article" date="2019" name="Int. J. Syst. Evol. Microbiol.">
        <title>The Global Catalogue of Microorganisms (GCM) 10K type strain sequencing project: providing services to taxonomists for standard genome sequencing and annotation.</title>
        <authorList>
            <consortium name="The Broad Institute Genomics Platform"/>
            <consortium name="The Broad Institute Genome Sequencing Center for Infectious Disease"/>
            <person name="Wu L."/>
            <person name="Ma J."/>
        </authorList>
    </citation>
    <scope>NUCLEOTIDE SEQUENCE [LARGE SCALE GENOMIC DNA]</scope>
    <source>
        <strain evidence="8 9">JCM 16002</strain>
    </source>
</reference>
<keyword evidence="9" id="KW-1185">Reference proteome</keyword>